<evidence type="ECO:0000259" key="1">
    <source>
        <dbReference type="Pfam" id="PF21812"/>
    </source>
</evidence>
<reference evidence="2 4" key="1">
    <citation type="submission" date="2016-11" db="EMBL/GenBank/DDBJ databases">
        <authorList>
            <person name="Jaros S."/>
            <person name="Januszkiewicz K."/>
            <person name="Wedrychowicz H."/>
        </authorList>
    </citation>
    <scope>NUCLEOTIDE SEQUENCE [LARGE SCALE GENOMIC DNA]</scope>
    <source>
        <strain evidence="2 4">DSM 784</strain>
    </source>
</reference>
<sequence>MRYLKVKWIHDEIDDPVLIYSEIGDDDYEQRKIEVYPDNSFGLASLDFEFGGSGLGDAPVPGTKEIEADPQFLPVEISMEEFERIWKEYTTNLKT</sequence>
<keyword evidence="5" id="KW-1185">Reference proteome</keyword>
<organism evidence="2 4">
    <name type="scientific">Chitinophaga sancti</name>
    <dbReference type="NCBI Taxonomy" id="1004"/>
    <lineage>
        <taxon>Bacteria</taxon>
        <taxon>Pseudomonadati</taxon>
        <taxon>Bacteroidota</taxon>
        <taxon>Chitinophagia</taxon>
        <taxon>Chitinophagales</taxon>
        <taxon>Chitinophagaceae</taxon>
        <taxon>Chitinophaga</taxon>
    </lineage>
</organism>
<dbReference type="Proteomes" id="UP000183788">
    <property type="component" value="Unassembled WGS sequence"/>
</dbReference>
<evidence type="ECO:0000313" key="2">
    <source>
        <dbReference type="EMBL" id="SFW85461.1"/>
    </source>
</evidence>
<feature type="domain" description="DUF6881" evidence="1">
    <location>
        <begin position="2"/>
        <end position="90"/>
    </location>
</feature>
<name>A0A1K1SNJ5_9BACT</name>
<evidence type="ECO:0000313" key="5">
    <source>
        <dbReference type="Proteomes" id="UP001326715"/>
    </source>
</evidence>
<dbReference type="Proteomes" id="UP001326715">
    <property type="component" value="Chromosome"/>
</dbReference>
<evidence type="ECO:0000313" key="4">
    <source>
        <dbReference type="Proteomes" id="UP000183788"/>
    </source>
</evidence>
<accession>A0A1K1SNJ5</accession>
<reference evidence="3 5" key="2">
    <citation type="submission" date="2023-11" db="EMBL/GenBank/DDBJ databases">
        <title>MicrobeMod: A computational toolkit for identifying prokaryotic methylation and restriction-modification with nanopore sequencing.</title>
        <authorList>
            <person name="Crits-Christoph A."/>
            <person name="Kang S.C."/>
            <person name="Lee H."/>
            <person name="Ostrov N."/>
        </authorList>
    </citation>
    <scope>NUCLEOTIDE SEQUENCE [LARGE SCALE GENOMIC DNA]</scope>
    <source>
        <strain evidence="3 5">ATCC 23090</strain>
    </source>
</reference>
<dbReference type="EMBL" id="CP140154">
    <property type="protein sequence ID" value="WQG90445.1"/>
    <property type="molecule type" value="Genomic_DNA"/>
</dbReference>
<dbReference type="EMBL" id="FPIZ01000026">
    <property type="protein sequence ID" value="SFW85461.1"/>
    <property type="molecule type" value="Genomic_DNA"/>
</dbReference>
<dbReference type="InterPro" id="IPR049248">
    <property type="entry name" value="DUF6881"/>
</dbReference>
<evidence type="ECO:0000313" key="3">
    <source>
        <dbReference type="EMBL" id="WQG90445.1"/>
    </source>
</evidence>
<dbReference type="Pfam" id="PF21812">
    <property type="entry name" value="DUF6881"/>
    <property type="match status" value="1"/>
</dbReference>
<dbReference type="OrthoDB" id="288554at2"/>
<dbReference type="AlphaFoldDB" id="A0A1K1SNJ5"/>
<dbReference type="RefSeq" id="WP_072365045.1">
    <property type="nucleotide sequence ID" value="NZ_CP139972.1"/>
</dbReference>
<proteinExistence type="predicted"/>
<gene>
    <name evidence="2" type="ORF">SAMN05661012_05746</name>
    <name evidence="3" type="ORF">SR876_02980</name>
</gene>
<protein>
    <recommendedName>
        <fullName evidence="1">DUF6881 domain-containing protein</fullName>
    </recommendedName>
</protein>